<dbReference type="GO" id="GO:0006915">
    <property type="term" value="P:apoptotic process"/>
    <property type="evidence" value="ECO:0007669"/>
    <property type="project" value="UniProtKB-KW"/>
</dbReference>
<dbReference type="PROSITE" id="PS00107">
    <property type="entry name" value="PROTEIN_KINASE_ATP"/>
    <property type="match status" value="1"/>
</dbReference>
<dbReference type="PROSITE" id="PS50011">
    <property type="entry name" value="PROTEIN_KINASE_DOM"/>
    <property type="match status" value="1"/>
</dbReference>
<dbReference type="GO" id="GO:0043029">
    <property type="term" value="P:T cell homeostasis"/>
    <property type="evidence" value="ECO:0007669"/>
    <property type="project" value="Ensembl"/>
</dbReference>
<dbReference type="GO" id="GO:0005634">
    <property type="term" value="C:nucleus"/>
    <property type="evidence" value="ECO:0007669"/>
    <property type="project" value="UniProtKB-SubCell"/>
</dbReference>
<reference evidence="24" key="3">
    <citation type="submission" date="2025-09" db="UniProtKB">
        <authorList>
            <consortium name="Ensembl"/>
        </authorList>
    </citation>
    <scope>IDENTIFICATION</scope>
</reference>
<dbReference type="GO" id="GO:0048538">
    <property type="term" value="P:thymus development"/>
    <property type="evidence" value="ECO:0007669"/>
    <property type="project" value="Ensembl"/>
</dbReference>
<dbReference type="InterPro" id="IPR017441">
    <property type="entry name" value="Protein_kinase_ATP_BS"/>
</dbReference>
<dbReference type="GO" id="GO:0097528">
    <property type="term" value="P:execution phase of necroptosis"/>
    <property type="evidence" value="ECO:0007669"/>
    <property type="project" value="Ensembl"/>
</dbReference>
<dbReference type="PANTHER" id="PTHR44329:SF297">
    <property type="entry name" value="RECEPTOR-INTERACTING SERINE_THREONINE-PROTEIN KINASE 3"/>
    <property type="match status" value="1"/>
</dbReference>
<evidence type="ECO:0000313" key="24">
    <source>
        <dbReference type="Ensembl" id="ENSEASP00005017707.2"/>
    </source>
</evidence>
<dbReference type="GO" id="GO:0044877">
    <property type="term" value="F:protein-containing complex binding"/>
    <property type="evidence" value="ECO:0007669"/>
    <property type="project" value="Ensembl"/>
</dbReference>
<evidence type="ECO:0000256" key="10">
    <source>
        <dbReference type="ARBA" id="ARBA00022703"/>
    </source>
</evidence>
<dbReference type="PROSITE" id="PS00108">
    <property type="entry name" value="PROTEIN_KINASE_ST"/>
    <property type="match status" value="1"/>
</dbReference>
<dbReference type="GO" id="GO:1990000">
    <property type="term" value="P:amyloid fibril formation"/>
    <property type="evidence" value="ECO:0007669"/>
    <property type="project" value="Ensembl"/>
</dbReference>
<evidence type="ECO:0000256" key="4">
    <source>
        <dbReference type="ARBA" id="ARBA00012513"/>
    </source>
</evidence>
<dbReference type="InterPro" id="IPR025735">
    <property type="entry name" value="RHIM"/>
</dbReference>
<evidence type="ECO:0000256" key="2">
    <source>
        <dbReference type="ARBA" id="ARBA00004514"/>
    </source>
</evidence>
<evidence type="ECO:0000256" key="1">
    <source>
        <dbReference type="ARBA" id="ARBA00004123"/>
    </source>
</evidence>
<dbReference type="EC" id="2.7.11.1" evidence="4"/>
<evidence type="ECO:0000256" key="20">
    <source>
        <dbReference type="ARBA" id="ARBA00081897"/>
    </source>
</evidence>
<evidence type="ECO:0000256" key="19">
    <source>
        <dbReference type="ARBA" id="ARBA00079155"/>
    </source>
</evidence>
<dbReference type="Gene3D" id="1.10.510.10">
    <property type="entry name" value="Transferase(Phosphotransferase) domain 1"/>
    <property type="match status" value="1"/>
</dbReference>
<dbReference type="InterPro" id="IPR008271">
    <property type="entry name" value="Ser/Thr_kinase_AS"/>
</dbReference>
<keyword evidence="25" id="KW-1185">Reference proteome</keyword>
<evidence type="ECO:0000256" key="16">
    <source>
        <dbReference type="ARBA" id="ARBA00047899"/>
    </source>
</evidence>
<dbReference type="AlphaFoldDB" id="A0A8C4LYJ4"/>
<keyword evidence="8" id="KW-1210">Necrosis</keyword>
<dbReference type="FunFam" id="1.10.510.10:FF:000661">
    <property type="entry name" value="Receptor-interacting serine/threonine-protein kinase 3"/>
    <property type="match status" value="1"/>
</dbReference>
<dbReference type="Pfam" id="PF12721">
    <property type="entry name" value="RHIM"/>
    <property type="match status" value="1"/>
</dbReference>
<dbReference type="GO" id="GO:0032991">
    <property type="term" value="C:protein-containing complex"/>
    <property type="evidence" value="ECO:0007669"/>
    <property type="project" value="Ensembl"/>
</dbReference>
<comment type="catalytic activity">
    <reaction evidence="16">
        <text>L-threonyl-[protein] + ATP = O-phospho-L-threonyl-[protein] + ADP + H(+)</text>
        <dbReference type="Rhea" id="RHEA:46608"/>
        <dbReference type="Rhea" id="RHEA-COMP:11060"/>
        <dbReference type="Rhea" id="RHEA-COMP:11605"/>
        <dbReference type="ChEBI" id="CHEBI:15378"/>
        <dbReference type="ChEBI" id="CHEBI:30013"/>
        <dbReference type="ChEBI" id="CHEBI:30616"/>
        <dbReference type="ChEBI" id="CHEBI:61977"/>
        <dbReference type="ChEBI" id="CHEBI:456216"/>
        <dbReference type="EC" id="2.7.11.1"/>
    </reaction>
</comment>
<comment type="subcellular location">
    <subcellularLocation>
        <location evidence="2">Cytoplasm</location>
        <location evidence="2">Cytosol</location>
    </subcellularLocation>
    <subcellularLocation>
        <location evidence="1">Nucleus</location>
    </subcellularLocation>
</comment>
<dbReference type="GO" id="GO:2000379">
    <property type="term" value="P:positive regulation of reactive oxygen species metabolic process"/>
    <property type="evidence" value="ECO:0007669"/>
    <property type="project" value="Ensembl"/>
</dbReference>
<proteinExistence type="inferred from homology"/>
<evidence type="ECO:0000256" key="17">
    <source>
        <dbReference type="ARBA" id="ARBA00048679"/>
    </source>
</evidence>
<accession>A0A8C4LYJ4</accession>
<reference evidence="24 25" key="1">
    <citation type="journal article" date="2020" name="Nat. Commun.">
        <title>Donkey genomes provide new insights into domestication and selection for coat color.</title>
        <authorList>
            <person name="Wang"/>
            <person name="C."/>
            <person name="Li"/>
            <person name="H."/>
            <person name="Guo"/>
            <person name="Y."/>
            <person name="Huang"/>
            <person name="J."/>
            <person name="Sun"/>
            <person name="Y."/>
            <person name="Min"/>
            <person name="J."/>
            <person name="Wang"/>
            <person name="J."/>
            <person name="Fang"/>
            <person name="X."/>
            <person name="Zhao"/>
            <person name="Z."/>
            <person name="Wang"/>
            <person name="S."/>
            <person name="Zhang"/>
            <person name="Y."/>
            <person name="Liu"/>
            <person name="Q."/>
            <person name="Jiang"/>
            <person name="Q."/>
            <person name="Wang"/>
            <person name="X."/>
            <person name="Guo"/>
            <person name="Y."/>
            <person name="Yang"/>
            <person name="C."/>
            <person name="Wang"/>
            <person name="Y."/>
            <person name="Tian"/>
            <person name="F."/>
            <person name="Zhuang"/>
            <person name="G."/>
            <person name="Fan"/>
            <person name="Y."/>
            <person name="Gao"/>
            <person name="Q."/>
            <person name="Li"/>
            <person name="Y."/>
            <person name="Ju"/>
            <person name="Z."/>
            <person name="Li"/>
            <person name="J."/>
            <person name="Li"/>
            <person name="R."/>
            <person name="Hou"/>
            <person name="M."/>
            <person name="Yang"/>
            <person name="G."/>
            <person name="Liu"/>
            <person name="G."/>
            <person name="Liu"/>
            <person name="W."/>
            <person name="Guo"/>
            <person name="J."/>
            <person name="Pan"/>
            <person name="S."/>
            <person name="Fan"/>
            <person name="G."/>
            <person name="Zhang"/>
            <person name="W."/>
            <person name="Zhang"/>
            <person name="R."/>
            <person name="Yu"/>
            <person name="J."/>
            <person name="Zhang"/>
            <person name="X."/>
            <person name="Yin"/>
            <person name="Q."/>
            <person name="Ji"/>
            <person name="C."/>
            <person name="Jin"/>
            <person name="Y."/>
            <person name="Yue"/>
            <person name="G."/>
            <person name="Liu"/>
            <person name="M."/>
            <person name="Xu"/>
            <person name="J."/>
            <person name="Liu"/>
            <person name="S."/>
            <person name="Jordana"/>
            <person name="J."/>
            <person name="Noce"/>
            <person name="A."/>
            <person name="Amills"/>
            <person name="M."/>
            <person name="Wu"/>
            <person name="D.D."/>
            <person name="Li"/>
            <person name="S."/>
            <person name="Zhou"/>
            <person name="X. and Zhong"/>
            <person name="J."/>
        </authorList>
    </citation>
    <scope>NUCLEOTIDE SEQUENCE [LARGE SCALE GENOMIC DNA]</scope>
</reference>
<dbReference type="GO" id="GO:2001244">
    <property type="term" value="P:positive regulation of intrinsic apoptotic signaling pathway"/>
    <property type="evidence" value="ECO:0007669"/>
    <property type="project" value="Ensembl"/>
</dbReference>
<dbReference type="PANTHER" id="PTHR44329">
    <property type="entry name" value="SERINE/THREONINE-PROTEIN KINASE TNNI3K-RELATED"/>
    <property type="match status" value="1"/>
</dbReference>
<comment type="catalytic activity">
    <reaction evidence="17">
        <text>L-seryl-[protein] + ATP = O-phospho-L-seryl-[protein] + ADP + H(+)</text>
        <dbReference type="Rhea" id="RHEA:17989"/>
        <dbReference type="Rhea" id="RHEA-COMP:9863"/>
        <dbReference type="Rhea" id="RHEA-COMP:11604"/>
        <dbReference type="ChEBI" id="CHEBI:15378"/>
        <dbReference type="ChEBI" id="CHEBI:29999"/>
        <dbReference type="ChEBI" id="CHEBI:30616"/>
        <dbReference type="ChEBI" id="CHEBI:83421"/>
        <dbReference type="ChEBI" id="CHEBI:456216"/>
        <dbReference type="EC" id="2.7.11.1"/>
    </reaction>
</comment>
<dbReference type="GO" id="GO:0072593">
    <property type="term" value="P:reactive oxygen species metabolic process"/>
    <property type="evidence" value="ECO:0007669"/>
    <property type="project" value="Ensembl"/>
</dbReference>
<dbReference type="GO" id="GO:0048535">
    <property type="term" value="P:lymph node development"/>
    <property type="evidence" value="ECO:0007669"/>
    <property type="project" value="Ensembl"/>
</dbReference>
<dbReference type="GO" id="GO:0097527">
    <property type="term" value="P:necroptotic signaling pathway"/>
    <property type="evidence" value="ECO:0007669"/>
    <property type="project" value="Ensembl"/>
</dbReference>
<dbReference type="InterPro" id="IPR011009">
    <property type="entry name" value="Kinase-like_dom_sf"/>
</dbReference>
<keyword evidence="6" id="KW-0723">Serine/threonine-protein kinase</keyword>
<dbReference type="GO" id="GO:0042802">
    <property type="term" value="F:identical protein binding"/>
    <property type="evidence" value="ECO:0007669"/>
    <property type="project" value="Ensembl"/>
</dbReference>
<dbReference type="GO" id="GO:0046006">
    <property type="term" value="P:regulation of activated T cell proliferation"/>
    <property type="evidence" value="ECO:0007669"/>
    <property type="project" value="Ensembl"/>
</dbReference>
<dbReference type="InterPro" id="IPR051681">
    <property type="entry name" value="Ser/Thr_Kinases-Pseudokinases"/>
</dbReference>
<dbReference type="GO" id="GO:0070301">
    <property type="term" value="P:cellular response to hydrogen peroxide"/>
    <property type="evidence" value="ECO:0007669"/>
    <property type="project" value="Ensembl"/>
</dbReference>
<feature type="domain" description="Protein kinase" evidence="23">
    <location>
        <begin position="90"/>
        <end position="356"/>
    </location>
</feature>
<organism evidence="24 25">
    <name type="scientific">Equus asinus</name>
    <name type="common">Donkey</name>
    <name type="synonym">Equus africanus asinus</name>
    <dbReference type="NCBI Taxonomy" id="9793"/>
    <lineage>
        <taxon>Eukaryota</taxon>
        <taxon>Metazoa</taxon>
        <taxon>Chordata</taxon>
        <taxon>Craniata</taxon>
        <taxon>Vertebrata</taxon>
        <taxon>Euteleostomi</taxon>
        <taxon>Mammalia</taxon>
        <taxon>Eutheria</taxon>
        <taxon>Laurasiatheria</taxon>
        <taxon>Perissodactyla</taxon>
        <taxon>Equidae</taxon>
        <taxon>Equus</taxon>
    </lineage>
</organism>
<name>A0A8C4LYJ4_EQUAS</name>
<evidence type="ECO:0000256" key="6">
    <source>
        <dbReference type="ARBA" id="ARBA00022527"/>
    </source>
</evidence>
<evidence type="ECO:0000256" key="21">
    <source>
        <dbReference type="PROSITE-ProRule" id="PRU10141"/>
    </source>
</evidence>
<feature type="region of interest" description="Disordered" evidence="22">
    <location>
        <begin position="437"/>
        <end position="515"/>
    </location>
</feature>
<evidence type="ECO:0000313" key="25">
    <source>
        <dbReference type="Proteomes" id="UP000694387"/>
    </source>
</evidence>
<evidence type="ECO:0000256" key="9">
    <source>
        <dbReference type="ARBA" id="ARBA00022679"/>
    </source>
</evidence>
<dbReference type="InterPro" id="IPR000719">
    <property type="entry name" value="Prot_kinase_dom"/>
</dbReference>
<dbReference type="GO" id="GO:0070235">
    <property type="term" value="P:regulation of activation-induced cell death of T cells"/>
    <property type="evidence" value="ECO:0007669"/>
    <property type="project" value="Ensembl"/>
</dbReference>
<dbReference type="GO" id="GO:0060545">
    <property type="term" value="P:positive regulation of necroptotic process"/>
    <property type="evidence" value="ECO:0007669"/>
    <property type="project" value="Ensembl"/>
</dbReference>
<keyword evidence="7" id="KW-0597">Phosphoprotein</keyword>
<comment type="similarity">
    <text evidence="3">Belongs to the protein kinase superfamily. TKL Ser/Thr protein kinase family.</text>
</comment>
<dbReference type="Ensembl" id="ENSEAST00005019228.2">
    <property type="protein sequence ID" value="ENSEASP00005017707.2"/>
    <property type="gene ID" value="ENSEASG00005012243.2"/>
</dbReference>
<dbReference type="SUPFAM" id="SSF56112">
    <property type="entry name" value="Protein kinase-like (PK-like)"/>
    <property type="match status" value="1"/>
</dbReference>
<evidence type="ECO:0000256" key="5">
    <source>
        <dbReference type="ARBA" id="ARBA00022490"/>
    </source>
</evidence>
<dbReference type="GO" id="GO:0005829">
    <property type="term" value="C:cytosol"/>
    <property type="evidence" value="ECO:0007669"/>
    <property type="project" value="UniProtKB-SubCell"/>
</dbReference>
<dbReference type="GO" id="GO:0038061">
    <property type="term" value="P:non-canonical NF-kappaB signal transduction"/>
    <property type="evidence" value="ECO:0007669"/>
    <property type="project" value="Ensembl"/>
</dbReference>
<evidence type="ECO:0000256" key="8">
    <source>
        <dbReference type="ARBA" id="ARBA00022590"/>
    </source>
</evidence>
<dbReference type="GO" id="GO:0001914">
    <property type="term" value="P:regulation of T cell mediated cytotoxicity"/>
    <property type="evidence" value="ECO:0007669"/>
    <property type="project" value="Ensembl"/>
</dbReference>
<dbReference type="GO" id="GO:0004706">
    <property type="term" value="F:JUN kinase kinase kinase activity"/>
    <property type="evidence" value="ECO:0007669"/>
    <property type="project" value="TreeGrafter"/>
</dbReference>
<evidence type="ECO:0000256" key="14">
    <source>
        <dbReference type="ARBA" id="ARBA00022843"/>
    </source>
</evidence>
<feature type="binding site" evidence="21">
    <location>
        <position position="119"/>
    </location>
    <ligand>
        <name>ATP</name>
        <dbReference type="ChEBI" id="CHEBI:30616"/>
    </ligand>
</feature>
<feature type="region of interest" description="Disordered" evidence="22">
    <location>
        <begin position="374"/>
        <end position="409"/>
    </location>
</feature>
<keyword evidence="12" id="KW-0418">Kinase</keyword>
<dbReference type="Proteomes" id="UP000694387">
    <property type="component" value="Chromosome 2"/>
</dbReference>
<feature type="region of interest" description="Disordered" evidence="22">
    <location>
        <begin position="548"/>
        <end position="581"/>
    </location>
</feature>
<keyword evidence="9" id="KW-0808">Transferase</keyword>
<dbReference type="GeneTree" id="ENSGT00940000160206"/>
<dbReference type="GO" id="GO:0033077">
    <property type="term" value="P:T cell differentiation in thymus"/>
    <property type="evidence" value="ECO:0007669"/>
    <property type="project" value="Ensembl"/>
</dbReference>
<dbReference type="SMART" id="SM00220">
    <property type="entry name" value="S_TKc"/>
    <property type="match status" value="1"/>
</dbReference>
<dbReference type="GO" id="GO:2000452">
    <property type="term" value="P:regulation of CD8-positive, alpha-beta cytotoxic T cell extravasation"/>
    <property type="evidence" value="ECO:0007669"/>
    <property type="project" value="Ensembl"/>
</dbReference>
<keyword evidence="14" id="KW-0832">Ubl conjugation</keyword>
<evidence type="ECO:0000256" key="15">
    <source>
        <dbReference type="ARBA" id="ARBA00023242"/>
    </source>
</evidence>
<evidence type="ECO:0000256" key="11">
    <source>
        <dbReference type="ARBA" id="ARBA00022741"/>
    </source>
</evidence>
<keyword evidence="11 21" id="KW-0547">Nucleotide-binding</keyword>
<dbReference type="GO" id="GO:0005524">
    <property type="term" value="F:ATP binding"/>
    <property type="evidence" value="ECO:0007669"/>
    <property type="project" value="UniProtKB-UniRule"/>
</dbReference>
<evidence type="ECO:0000256" key="3">
    <source>
        <dbReference type="ARBA" id="ARBA00005843"/>
    </source>
</evidence>
<dbReference type="GO" id="GO:0048536">
    <property type="term" value="P:spleen development"/>
    <property type="evidence" value="ECO:0007669"/>
    <property type="project" value="Ensembl"/>
</dbReference>
<keyword evidence="5" id="KW-0963">Cytoplasm</keyword>
<keyword evidence="13 21" id="KW-0067">ATP-binding</keyword>
<evidence type="ECO:0000256" key="7">
    <source>
        <dbReference type="ARBA" id="ARBA00022553"/>
    </source>
</evidence>
<reference evidence="24" key="2">
    <citation type="submission" date="2025-08" db="UniProtKB">
        <authorList>
            <consortium name="Ensembl"/>
        </authorList>
    </citation>
    <scope>IDENTIFICATION</scope>
</reference>
<dbReference type="GO" id="GO:0051607">
    <property type="term" value="P:defense response to virus"/>
    <property type="evidence" value="ECO:0007669"/>
    <property type="project" value="Ensembl"/>
</dbReference>
<evidence type="ECO:0000256" key="18">
    <source>
        <dbReference type="ARBA" id="ARBA00071065"/>
    </source>
</evidence>
<protein>
    <recommendedName>
        <fullName evidence="18">Receptor-interacting serine/threonine-protein kinase 3</fullName>
        <ecNumber evidence="4">2.7.11.1</ecNumber>
    </recommendedName>
    <alternativeName>
        <fullName evidence="19">RIP-like protein kinase 3</fullName>
    </alternativeName>
    <alternativeName>
        <fullName evidence="20">Receptor-interacting protein 3</fullName>
    </alternativeName>
</protein>
<evidence type="ECO:0000256" key="22">
    <source>
        <dbReference type="SAM" id="MobiDB-lite"/>
    </source>
</evidence>
<keyword evidence="15" id="KW-0539">Nucleus</keyword>
<keyword evidence="10" id="KW-0053">Apoptosis</keyword>
<dbReference type="Pfam" id="PF00069">
    <property type="entry name" value="Pkinase"/>
    <property type="match status" value="1"/>
</dbReference>
<sequence>MAQMKSKGSLLDNSFSRLGEACAFLQAALLKVQRFKSESMGHWTGWKVHTKPLHPEVTPSFGLITSSSLMSCSKLWASGAPASLVPIKELENPKFIGQGGFGTVFQAQHRSWGHDVAVKIVNREAISREVKAMANLRNPYILLLLGVTEKLEWDYVSGPALVTAFMENGSLAGLLQPQCPRPWPLCCRLLLELVLGMCYLHSQNPVLLHRDLKPSNVLLDSELHIQLADFGLSTFQGGSRSGSWSGEPGGTLAYLAPELLADVNQKASKASDVYSFGILMWALLAGREAETVTQTSVVQEAVCERQNRPPLTELPPPGPETAGLEELKELMQQCWSQEPKDRPSFQECQPKTKNVFHLVKDKTDDAVSRVKKFMSNHRDSNRMLSAPEPGPGRTEMDGPGGTTGSHDSMVSEMLGNLNLEGSPNSVPEKCTNRPERIRAQGRQVQRDWPAGTSDSTAQPPQTPENAPFRSQIPTSAWTPGPRPQGNQGAERHSAHRPPRAPGTDPTPGPPSITVVDCQGVQIGNNNYLYIQERTTSSTQHPAFWGMGGGWQHTPQVGSQEGPPQEPQVWSGPQGPCNTSRS</sequence>
<evidence type="ECO:0000256" key="13">
    <source>
        <dbReference type="ARBA" id="ARBA00022840"/>
    </source>
</evidence>
<gene>
    <name evidence="24" type="primary">RIPK3</name>
</gene>
<evidence type="ECO:0000256" key="12">
    <source>
        <dbReference type="ARBA" id="ARBA00022777"/>
    </source>
</evidence>
<evidence type="ECO:0000259" key="23">
    <source>
        <dbReference type="PROSITE" id="PS50011"/>
    </source>
</evidence>
<dbReference type="GO" id="GO:0032649">
    <property type="term" value="P:regulation of type II interferon production"/>
    <property type="evidence" value="ECO:0007669"/>
    <property type="project" value="Ensembl"/>
</dbReference>